<dbReference type="SMART" id="SM00710">
    <property type="entry name" value="PbH1"/>
    <property type="match status" value="8"/>
</dbReference>
<evidence type="ECO:0000313" key="1">
    <source>
        <dbReference type="EMBL" id="KAA6373742.1"/>
    </source>
</evidence>
<evidence type="ECO:0008006" key="3">
    <source>
        <dbReference type="Google" id="ProtNLM"/>
    </source>
</evidence>
<dbReference type="Gene3D" id="2.160.20.10">
    <property type="entry name" value="Single-stranded right-handed beta-helix, Pectin lyase-like"/>
    <property type="match status" value="2"/>
</dbReference>
<reference evidence="1 2" key="1">
    <citation type="submission" date="2019-03" db="EMBL/GenBank/DDBJ databases">
        <title>Single cell metagenomics reveals metabolic interactions within the superorganism composed of flagellate Streblomastix strix and complex community of Bacteroidetes bacteria on its surface.</title>
        <authorList>
            <person name="Treitli S.C."/>
            <person name="Kolisko M."/>
            <person name="Husnik F."/>
            <person name="Keeling P."/>
            <person name="Hampl V."/>
        </authorList>
    </citation>
    <scope>NUCLEOTIDE SEQUENCE [LARGE SCALE GENOMIC DNA]</scope>
    <source>
        <strain evidence="1">ST1C</strain>
    </source>
</reference>
<dbReference type="EMBL" id="SNRW01012501">
    <property type="protein sequence ID" value="KAA6373742.1"/>
    <property type="molecule type" value="Genomic_DNA"/>
</dbReference>
<dbReference type="InterPro" id="IPR006626">
    <property type="entry name" value="PbH1"/>
</dbReference>
<dbReference type="InterPro" id="IPR012334">
    <property type="entry name" value="Pectin_lyas_fold"/>
</dbReference>
<sequence length="847" mass="94865">LQKQMFIAQFRELLMKVLVLGDARITENELIPTIWKVQRYYEQIISVQDSNITVNNIAFQFTVVYSNGNLVVSPSYAIIFISNNNSNLTVKNCIFKGFGINRTEIGSFANSYMSNKLEFDNCSFSDMVGRNALDIHSCTQFSVRNCKFTDIVGAIFITFYEESQAPIIKINNNFFKDCLGFSTGGIYLSYVTAYILEIQNNTFEGNRIQSSNTHTDAYIYKRGNDTLLPNALEYTKTVFLVSVSSQSNSVYNNYYYLYNSSYFSMDVLVSPSFYRKFINQNGTQDFTSISAALGTGNPQHELEARIVGLIHSEQVIIGENKGWKRNRITIIGDGNRTRQRVTLSGGNENEGENQYIIEIENTVIGDIMIQNIEMQKWQGGFLKADGGKSVALRECSFFGGGTIVHNSPGKLEITLCDFVGNSQLSIINSFINATQGTVDISCSTFYQGSFTGQGNGCVVCSQQCTACMIDGCQFIRNILGAGSSAIAITTQNCLLLSIQGNPFSRTVFSYFGVNDPIKGHFIISQSKKIYISYSDFTDTSFSCSGNAIRINEQFSSEITLLKCNFTGLRGINNRRSICLQAQLSSVNGFKFICRNCTFSDCSFSGVQHAIGNAISVTSPESQVQEINREIQFQDCEIRRNTGSGFGGSIGLDIRAQCIFSLKSNYFAENLGSKSNDIWISTVNSVDELNETNFATFYSNSIQPHIMIERNDSTSNIYNFINIQIELYVSSSGSSNNDGTKAKPFNNITYAINRLTYYELQSQSQSFEGTIYILNSTWSERVTIDSKQYNLTIKSGLELGQDGDIIKTIWRQNSSQYYVIEAKWVKFKSSQLYAMHECYSIQSDKQHI</sequence>
<dbReference type="Proteomes" id="UP000324800">
    <property type="component" value="Unassembled WGS sequence"/>
</dbReference>
<feature type="non-terminal residue" evidence="1">
    <location>
        <position position="1"/>
    </location>
</feature>
<dbReference type="SUPFAM" id="SSF51126">
    <property type="entry name" value="Pectin lyase-like"/>
    <property type="match status" value="3"/>
</dbReference>
<accession>A0A5J4UUM5</accession>
<name>A0A5J4UUM5_9EUKA</name>
<dbReference type="AlphaFoldDB" id="A0A5J4UUM5"/>
<proteinExistence type="predicted"/>
<dbReference type="InterPro" id="IPR011050">
    <property type="entry name" value="Pectin_lyase_fold/virulence"/>
</dbReference>
<evidence type="ECO:0000313" key="2">
    <source>
        <dbReference type="Proteomes" id="UP000324800"/>
    </source>
</evidence>
<protein>
    <recommendedName>
        <fullName evidence="3">Right handed beta helix domain-containing protein</fullName>
    </recommendedName>
</protein>
<gene>
    <name evidence="1" type="ORF">EZS28_030731</name>
</gene>
<organism evidence="1 2">
    <name type="scientific">Streblomastix strix</name>
    <dbReference type="NCBI Taxonomy" id="222440"/>
    <lineage>
        <taxon>Eukaryota</taxon>
        <taxon>Metamonada</taxon>
        <taxon>Preaxostyla</taxon>
        <taxon>Oxymonadida</taxon>
        <taxon>Streblomastigidae</taxon>
        <taxon>Streblomastix</taxon>
    </lineage>
</organism>
<comment type="caution">
    <text evidence="1">The sequence shown here is derived from an EMBL/GenBank/DDBJ whole genome shotgun (WGS) entry which is preliminary data.</text>
</comment>